<accession>X0SMX7</accession>
<protein>
    <recommendedName>
        <fullName evidence="5">ABC transporter domain-containing protein</fullName>
    </recommendedName>
</protein>
<feature type="non-terminal residue" evidence="4">
    <location>
        <position position="1"/>
    </location>
</feature>
<proteinExistence type="predicted"/>
<dbReference type="GO" id="GO:0005524">
    <property type="term" value="F:ATP binding"/>
    <property type="evidence" value="ECO:0007669"/>
    <property type="project" value="UniProtKB-KW"/>
</dbReference>
<organism evidence="4">
    <name type="scientific">marine sediment metagenome</name>
    <dbReference type="NCBI Taxonomy" id="412755"/>
    <lineage>
        <taxon>unclassified sequences</taxon>
        <taxon>metagenomes</taxon>
        <taxon>ecological metagenomes</taxon>
    </lineage>
</organism>
<dbReference type="GO" id="GO:0043190">
    <property type="term" value="C:ATP-binding cassette (ABC) transporter complex"/>
    <property type="evidence" value="ECO:0007669"/>
    <property type="project" value="TreeGrafter"/>
</dbReference>
<dbReference type="SUPFAM" id="SSF52540">
    <property type="entry name" value="P-loop containing nucleoside triphosphate hydrolases"/>
    <property type="match status" value="1"/>
</dbReference>
<dbReference type="AlphaFoldDB" id="X0SMX7"/>
<dbReference type="PANTHER" id="PTHR43553">
    <property type="entry name" value="HEAVY METAL TRANSPORTER"/>
    <property type="match status" value="1"/>
</dbReference>
<dbReference type="InterPro" id="IPR027417">
    <property type="entry name" value="P-loop_NTPase"/>
</dbReference>
<evidence type="ECO:0000256" key="1">
    <source>
        <dbReference type="ARBA" id="ARBA00022448"/>
    </source>
</evidence>
<evidence type="ECO:0000313" key="4">
    <source>
        <dbReference type="EMBL" id="GAF76456.1"/>
    </source>
</evidence>
<comment type="caution">
    <text evidence="4">The sequence shown here is derived from an EMBL/GenBank/DDBJ whole genome shotgun (WGS) entry which is preliminary data.</text>
</comment>
<dbReference type="Gene3D" id="3.40.50.300">
    <property type="entry name" value="P-loop containing nucleotide triphosphate hydrolases"/>
    <property type="match status" value="1"/>
</dbReference>
<dbReference type="EMBL" id="BARS01000381">
    <property type="protein sequence ID" value="GAF76456.1"/>
    <property type="molecule type" value="Genomic_DNA"/>
</dbReference>
<dbReference type="GO" id="GO:0042626">
    <property type="term" value="F:ATPase-coupled transmembrane transporter activity"/>
    <property type="evidence" value="ECO:0007669"/>
    <property type="project" value="TreeGrafter"/>
</dbReference>
<keyword evidence="3" id="KW-0067">ATP-binding</keyword>
<evidence type="ECO:0008006" key="5">
    <source>
        <dbReference type="Google" id="ProtNLM"/>
    </source>
</evidence>
<name>X0SMX7_9ZZZZ</name>
<keyword evidence="1" id="KW-0813">Transport</keyword>
<dbReference type="PANTHER" id="PTHR43553:SF24">
    <property type="entry name" value="ENERGY-COUPLING FACTOR TRANSPORTER ATP-BINDING PROTEIN ECFA1"/>
    <property type="match status" value="1"/>
</dbReference>
<dbReference type="InterPro" id="IPR050095">
    <property type="entry name" value="ECF_ABC_transporter_ATP-bd"/>
</dbReference>
<sequence>GEKRLVSLATVWAMQPEILLLDEPTIWLDEGTIEKIVQILNSHPYLSYIIISHDKKFLKETTNGIYLMDNGKISKT</sequence>
<reference evidence="4" key="1">
    <citation type="journal article" date="2014" name="Front. Microbiol.">
        <title>High frequency of phylogenetically diverse reductive dehalogenase-homologous genes in deep subseafloor sedimentary metagenomes.</title>
        <authorList>
            <person name="Kawai M."/>
            <person name="Futagami T."/>
            <person name="Toyoda A."/>
            <person name="Takaki Y."/>
            <person name="Nishi S."/>
            <person name="Hori S."/>
            <person name="Arai W."/>
            <person name="Tsubouchi T."/>
            <person name="Morono Y."/>
            <person name="Uchiyama I."/>
            <person name="Ito T."/>
            <person name="Fujiyama A."/>
            <person name="Inagaki F."/>
            <person name="Takami H."/>
        </authorList>
    </citation>
    <scope>NUCLEOTIDE SEQUENCE</scope>
    <source>
        <strain evidence="4">Expedition CK06-06</strain>
    </source>
</reference>
<evidence type="ECO:0000256" key="2">
    <source>
        <dbReference type="ARBA" id="ARBA00022741"/>
    </source>
</evidence>
<gene>
    <name evidence="4" type="ORF">S01H1_00964</name>
</gene>
<evidence type="ECO:0000256" key="3">
    <source>
        <dbReference type="ARBA" id="ARBA00022840"/>
    </source>
</evidence>
<keyword evidence="2" id="KW-0547">Nucleotide-binding</keyword>